<reference evidence="4" key="1">
    <citation type="submission" date="2021-06" db="EMBL/GenBank/DDBJ databases">
        <authorList>
            <person name="Kallberg Y."/>
            <person name="Tangrot J."/>
            <person name="Rosling A."/>
        </authorList>
    </citation>
    <scope>NUCLEOTIDE SEQUENCE</scope>
    <source>
        <strain evidence="4">AZ414A</strain>
    </source>
</reference>
<gene>
    <name evidence="4" type="ORF">DEBURN_LOCUS387</name>
</gene>
<keyword evidence="2 3" id="KW-0802">TPR repeat</keyword>
<sequence>MELIRNYIEYLEWALILNIPLQKDSDQISILGNDIDTLILPNIEGQYNQILISDLVRQIFGVNLSKNDDDLKYLEESLDFSSYFSVRINEYLSCKDINQELIEKQQYIRQFKLLCIAVTCLNAFVQTCWTGPILELEPQTLLPTIVKERYSDKELNKKALELLSTDGEDAYHLTPRALYLLFAKIILVENESKFSLMKSVHLWGQRILFIQQKILDDYSGTLHEKILQYLKSTEIILSSLNLDKIILKDLYSRFYLEYGLVYTYYVQDSLSIDYFVKAQIKSGLNWKITGALGKRTKFQSFDVSQLLIVAKSIESEENNEKDLGSKKKDIPEDLSLNDDTLLEKIEFSKTSNETIQDHNSIQNQGNLKIIDQCLLLAFCLNVKNTNPKDGITTEQMVPFVTKVLENPNNWMVYTMALLLRSRLEKEKSRTVERSVLQLQALVDQFSLELSEAKERIAYFYQILLPSKWDMERELASQYLSLGVVRSALQIFERLEMWEDVINCYIMLEDENKARTIINEQLKITPNSPKLYCLLGDVEKNPKHWEYAWEISNNHYARAMRSLGFYWYKKEEYHKSIECFEKALSVNQIFENSWFIQGCAAMHVKEWEIASHAFSRTISISPENSEAWNNLGSVFLKQNLKTEAFNAFQQGLKLNYDNWKIWSNYMYTAIDIGEFSETIRAMERIVDLKWKKEKESCVDLEVLGIIVNSVIQGIQDSNNVNVSKLEKKVEKLLNETITSKITSSPQIWKICSQFWFWKKQYDKSLDSQIKAYRSILHNPQLETSEEVFNQVANTALEVVETYQNLGEKEIMYKGSLTIVCKDWRYQAKSLLKRLNGFRNIEKSVLSDTSDKAQRKLYSLLPLSHQQPTSSIKVNCCLELW</sequence>
<dbReference type="EMBL" id="CAJVPK010000013">
    <property type="protein sequence ID" value="CAG8433254.1"/>
    <property type="molecule type" value="Genomic_DNA"/>
</dbReference>
<accession>A0A9N8YI36</accession>
<dbReference type="Pfam" id="PF13181">
    <property type="entry name" value="TPR_8"/>
    <property type="match status" value="1"/>
</dbReference>
<dbReference type="Proteomes" id="UP000789706">
    <property type="component" value="Unassembled WGS sequence"/>
</dbReference>
<comment type="caution">
    <text evidence="4">The sequence shown here is derived from an EMBL/GenBank/DDBJ whole genome shotgun (WGS) entry which is preliminary data.</text>
</comment>
<feature type="repeat" description="TPR" evidence="3">
    <location>
        <begin position="556"/>
        <end position="589"/>
    </location>
</feature>
<protein>
    <submittedName>
        <fullName evidence="4">4137_t:CDS:1</fullName>
    </submittedName>
</protein>
<keyword evidence="5" id="KW-1185">Reference proteome</keyword>
<name>A0A9N8YI36_9GLOM</name>
<keyword evidence="1" id="KW-0677">Repeat</keyword>
<dbReference type="InterPro" id="IPR019734">
    <property type="entry name" value="TPR_rpt"/>
</dbReference>
<dbReference type="PANTHER" id="PTHR16193">
    <property type="entry name" value="TETRATRICOPEPTIDE REPEAT PROTEIN 27"/>
    <property type="match status" value="1"/>
</dbReference>
<dbReference type="PROSITE" id="PS50005">
    <property type="entry name" value="TPR"/>
    <property type="match status" value="3"/>
</dbReference>
<evidence type="ECO:0000256" key="3">
    <source>
        <dbReference type="PROSITE-ProRule" id="PRU00339"/>
    </source>
</evidence>
<organism evidence="4 5">
    <name type="scientific">Diversispora eburnea</name>
    <dbReference type="NCBI Taxonomy" id="1213867"/>
    <lineage>
        <taxon>Eukaryota</taxon>
        <taxon>Fungi</taxon>
        <taxon>Fungi incertae sedis</taxon>
        <taxon>Mucoromycota</taxon>
        <taxon>Glomeromycotina</taxon>
        <taxon>Glomeromycetes</taxon>
        <taxon>Diversisporales</taxon>
        <taxon>Diversisporaceae</taxon>
        <taxon>Diversispora</taxon>
    </lineage>
</organism>
<dbReference type="Gene3D" id="1.25.40.10">
    <property type="entry name" value="Tetratricopeptide repeat domain"/>
    <property type="match status" value="1"/>
</dbReference>
<evidence type="ECO:0000313" key="4">
    <source>
        <dbReference type="EMBL" id="CAG8433254.1"/>
    </source>
</evidence>
<evidence type="ECO:0000256" key="1">
    <source>
        <dbReference type="ARBA" id="ARBA00022737"/>
    </source>
</evidence>
<evidence type="ECO:0000256" key="2">
    <source>
        <dbReference type="ARBA" id="ARBA00022803"/>
    </source>
</evidence>
<evidence type="ECO:0000313" key="5">
    <source>
        <dbReference type="Proteomes" id="UP000789706"/>
    </source>
</evidence>
<dbReference type="InterPro" id="IPR011990">
    <property type="entry name" value="TPR-like_helical_dom_sf"/>
</dbReference>
<dbReference type="PANTHER" id="PTHR16193:SF0">
    <property type="entry name" value="TETRATRICOPEPTIDE REPEAT PROTEIN 27"/>
    <property type="match status" value="1"/>
</dbReference>
<dbReference type="SMART" id="SM00028">
    <property type="entry name" value="TPR"/>
    <property type="match status" value="4"/>
</dbReference>
<feature type="repeat" description="TPR" evidence="3">
    <location>
        <begin position="590"/>
        <end position="623"/>
    </location>
</feature>
<dbReference type="SUPFAM" id="SSF48452">
    <property type="entry name" value="TPR-like"/>
    <property type="match status" value="2"/>
</dbReference>
<dbReference type="OrthoDB" id="1936594at2759"/>
<proteinExistence type="predicted"/>
<dbReference type="InterPro" id="IPR044244">
    <property type="entry name" value="TTC27/Emw1"/>
</dbReference>
<feature type="repeat" description="TPR" evidence="3">
    <location>
        <begin position="624"/>
        <end position="657"/>
    </location>
</feature>
<dbReference type="AlphaFoldDB" id="A0A9N8YI36"/>